<name>A0A3N5YFJ1_9ALTE</name>
<keyword evidence="7 10" id="KW-0249">Electron transport</keyword>
<evidence type="ECO:0000256" key="6">
    <source>
        <dbReference type="ARBA" id="ARBA00022967"/>
    </source>
</evidence>
<comment type="function">
    <text evidence="10">Part of a membrane-bound complex that couples electron transfer with translocation of ions across the membrane.</text>
</comment>
<comment type="cofactor">
    <cofactor evidence="10">
        <name>FMN</name>
        <dbReference type="ChEBI" id="CHEBI:58210"/>
    </cofactor>
</comment>
<dbReference type="GO" id="GO:0022900">
    <property type="term" value="P:electron transport chain"/>
    <property type="evidence" value="ECO:0007669"/>
    <property type="project" value="UniProtKB-UniRule"/>
</dbReference>
<dbReference type="GO" id="GO:0055085">
    <property type="term" value="P:transmembrane transport"/>
    <property type="evidence" value="ECO:0007669"/>
    <property type="project" value="InterPro"/>
</dbReference>
<comment type="similarity">
    <text evidence="10">Belongs to the NqrB/RnfD family.</text>
</comment>
<dbReference type="PANTHER" id="PTHR30578">
    <property type="entry name" value="ELECTRON TRANSPORT COMPLEX PROTEIN RNFD"/>
    <property type="match status" value="1"/>
</dbReference>
<feature type="transmembrane region" description="Helical" evidence="10">
    <location>
        <begin position="44"/>
        <end position="62"/>
    </location>
</feature>
<feature type="transmembrane region" description="Helical" evidence="10">
    <location>
        <begin position="120"/>
        <end position="139"/>
    </location>
</feature>
<comment type="caution">
    <text evidence="11">The sequence shown here is derived from an EMBL/GenBank/DDBJ whole genome shotgun (WGS) entry which is preliminary data.</text>
</comment>
<dbReference type="InterPro" id="IPR011303">
    <property type="entry name" value="RnfD_bac"/>
</dbReference>
<keyword evidence="10" id="KW-1003">Cell membrane</keyword>
<evidence type="ECO:0000256" key="7">
    <source>
        <dbReference type="ARBA" id="ARBA00022982"/>
    </source>
</evidence>
<evidence type="ECO:0000256" key="8">
    <source>
        <dbReference type="ARBA" id="ARBA00022989"/>
    </source>
</evidence>
<keyword evidence="3 10" id="KW-0285">Flavoprotein</keyword>
<feature type="transmembrane region" description="Helical" evidence="10">
    <location>
        <begin position="218"/>
        <end position="238"/>
    </location>
</feature>
<evidence type="ECO:0000256" key="9">
    <source>
        <dbReference type="ARBA" id="ARBA00023136"/>
    </source>
</evidence>
<feature type="transmembrane region" description="Helical" evidence="10">
    <location>
        <begin position="302"/>
        <end position="320"/>
    </location>
</feature>
<evidence type="ECO:0000256" key="4">
    <source>
        <dbReference type="ARBA" id="ARBA00022643"/>
    </source>
</evidence>
<reference evidence="11 12" key="1">
    <citation type="submission" date="2018-11" db="EMBL/GenBank/DDBJ databases">
        <authorList>
            <person name="Ye M.-Q."/>
            <person name="Du Z.-J."/>
        </authorList>
    </citation>
    <scope>NUCLEOTIDE SEQUENCE [LARGE SCALE GENOMIC DNA]</scope>
    <source>
        <strain evidence="11 12">U0105</strain>
    </source>
</reference>
<dbReference type="InterPro" id="IPR004338">
    <property type="entry name" value="NqrB/RnfD"/>
</dbReference>
<sequence>MKLRVSSSPHQRITRDTGAVMRLVMYAAIPGLLAQAWFFGWGVLIQLVLAITICVASEALILTVRKKPVYFALTDYSAVLTGWLIAVSIPPLLPWWMTFIGCAFAIIVAKQLYGGLGFNLFNPAMVGYVVLLISFPAAMTQWTPTTSQNMIQPDFADALHIIFTGFTVSGHDIEQLRFTVDGTTSATPLDYVKTALTQGNTYSESLAHSTFSGGFFDAAGAGWGWVSLAYLAGGLVLLQQRVISWHIPMSLLGGVFVTSLILHMTNGDIFGSPLFHLLNGAVMIGAFFIATDPVSASTTPKGRIIFGAAIGFWVVIIRVFGGYPDALAFSVLILNMAVPLIDYYTQPRTYGHRAKRQSVEQK</sequence>
<dbReference type="AlphaFoldDB" id="A0A3N5YFJ1"/>
<evidence type="ECO:0000256" key="5">
    <source>
        <dbReference type="ARBA" id="ARBA00022692"/>
    </source>
</evidence>
<keyword evidence="10" id="KW-0997">Cell inner membrane</keyword>
<feature type="modified residue" description="FMN phosphoryl threonine" evidence="10">
    <location>
        <position position="187"/>
    </location>
</feature>
<feature type="transmembrane region" description="Helical" evidence="10">
    <location>
        <begin position="69"/>
        <end position="89"/>
    </location>
</feature>
<keyword evidence="9 10" id="KW-0472">Membrane</keyword>
<accession>A0A3N5YFJ1</accession>
<dbReference type="PANTHER" id="PTHR30578:SF0">
    <property type="entry name" value="ION-TRANSLOCATING OXIDOREDUCTASE COMPLEX SUBUNIT D"/>
    <property type="match status" value="1"/>
</dbReference>
<comment type="subunit">
    <text evidence="10">The complex is composed of six subunits: RnfA, RnfB, RnfC, RnfD, RnfE and RnfG.</text>
</comment>
<keyword evidence="6 10" id="KW-1278">Translocase</keyword>
<feature type="transmembrane region" description="Helical" evidence="10">
    <location>
        <begin position="326"/>
        <end position="345"/>
    </location>
</feature>
<evidence type="ECO:0000256" key="1">
    <source>
        <dbReference type="ARBA" id="ARBA00022448"/>
    </source>
</evidence>
<dbReference type="Proteomes" id="UP000275281">
    <property type="component" value="Unassembled WGS sequence"/>
</dbReference>
<evidence type="ECO:0000256" key="3">
    <source>
        <dbReference type="ARBA" id="ARBA00022630"/>
    </source>
</evidence>
<dbReference type="OrthoDB" id="9776359at2"/>
<keyword evidence="2 10" id="KW-0597">Phosphoprotein</keyword>
<keyword evidence="5 10" id="KW-0812">Transmembrane</keyword>
<dbReference type="RefSeq" id="WP_124026837.1">
    <property type="nucleotide sequence ID" value="NZ_JBHRSN010000005.1"/>
</dbReference>
<dbReference type="EMBL" id="RPOK01000001">
    <property type="protein sequence ID" value="RPJ68835.1"/>
    <property type="molecule type" value="Genomic_DNA"/>
</dbReference>
<keyword evidence="4 10" id="KW-0288">FMN</keyword>
<dbReference type="NCBIfam" id="NF002011">
    <property type="entry name" value="PRK00816.1"/>
    <property type="match status" value="1"/>
</dbReference>
<evidence type="ECO:0000256" key="10">
    <source>
        <dbReference type="HAMAP-Rule" id="MF_00462"/>
    </source>
</evidence>
<dbReference type="Pfam" id="PF03116">
    <property type="entry name" value="NQR2_RnfD_RnfE"/>
    <property type="match status" value="1"/>
</dbReference>
<gene>
    <name evidence="11" type="primary">rsxD</name>
    <name evidence="10" type="synonym">rnfD</name>
    <name evidence="11" type="ORF">DRW07_03195</name>
</gene>
<feature type="transmembrane region" description="Helical" evidence="10">
    <location>
        <begin position="20"/>
        <end position="38"/>
    </location>
</feature>
<feature type="transmembrane region" description="Helical" evidence="10">
    <location>
        <begin position="245"/>
        <end position="264"/>
    </location>
</feature>
<keyword evidence="8 10" id="KW-1133">Transmembrane helix</keyword>
<proteinExistence type="inferred from homology"/>
<dbReference type="HAMAP" id="MF_00462">
    <property type="entry name" value="RsxD_RnfD"/>
    <property type="match status" value="1"/>
</dbReference>
<keyword evidence="1 10" id="KW-0813">Transport</keyword>
<organism evidence="11 12">
    <name type="scientific">Alteromonas sediminis</name>
    <dbReference type="NCBI Taxonomy" id="2259342"/>
    <lineage>
        <taxon>Bacteria</taxon>
        <taxon>Pseudomonadati</taxon>
        <taxon>Pseudomonadota</taxon>
        <taxon>Gammaproteobacteria</taxon>
        <taxon>Alteromonadales</taxon>
        <taxon>Alteromonadaceae</taxon>
        <taxon>Alteromonas/Salinimonas group</taxon>
        <taxon>Alteromonas</taxon>
    </lineage>
</organism>
<evidence type="ECO:0000313" key="11">
    <source>
        <dbReference type="EMBL" id="RPJ68835.1"/>
    </source>
</evidence>
<feature type="transmembrane region" description="Helical" evidence="10">
    <location>
        <begin position="95"/>
        <end position="113"/>
    </location>
</feature>
<dbReference type="GO" id="GO:0005886">
    <property type="term" value="C:plasma membrane"/>
    <property type="evidence" value="ECO:0007669"/>
    <property type="project" value="UniProtKB-SubCell"/>
</dbReference>
<evidence type="ECO:0000256" key="2">
    <source>
        <dbReference type="ARBA" id="ARBA00022553"/>
    </source>
</evidence>
<evidence type="ECO:0000313" key="12">
    <source>
        <dbReference type="Proteomes" id="UP000275281"/>
    </source>
</evidence>
<keyword evidence="12" id="KW-1185">Reference proteome</keyword>
<dbReference type="EC" id="7.-.-.-" evidence="10"/>
<protein>
    <recommendedName>
        <fullName evidence="10">Ion-translocating oxidoreductase complex subunit D</fullName>
        <ecNumber evidence="10">7.-.-.-</ecNumber>
    </recommendedName>
    <alternativeName>
        <fullName evidence="10">Rnf electron transport complex subunit D</fullName>
    </alternativeName>
</protein>
<comment type="subcellular location">
    <subcellularLocation>
        <location evidence="10">Cell inner membrane</location>
        <topology evidence="10">Multi-pass membrane protein</topology>
    </subcellularLocation>
</comment>
<dbReference type="NCBIfam" id="TIGR01946">
    <property type="entry name" value="rnfD"/>
    <property type="match status" value="1"/>
</dbReference>
<feature type="transmembrane region" description="Helical" evidence="10">
    <location>
        <begin position="270"/>
        <end position="290"/>
    </location>
</feature>